<keyword evidence="3" id="KW-1185">Reference proteome</keyword>
<organism evidence="2 3">
    <name type="scientific">Virgibacillus alimentarius</name>
    <dbReference type="NCBI Taxonomy" id="698769"/>
    <lineage>
        <taxon>Bacteria</taxon>
        <taxon>Bacillati</taxon>
        <taxon>Bacillota</taxon>
        <taxon>Bacilli</taxon>
        <taxon>Bacillales</taxon>
        <taxon>Bacillaceae</taxon>
        <taxon>Virgibacillus</taxon>
    </lineage>
</organism>
<keyword evidence="1" id="KW-0472">Membrane</keyword>
<keyword evidence="1" id="KW-0812">Transmembrane</keyword>
<protein>
    <submittedName>
        <fullName evidence="2">Uncharacterized protein</fullName>
    </submittedName>
</protein>
<proteinExistence type="predicted"/>
<evidence type="ECO:0000313" key="3">
    <source>
        <dbReference type="Proteomes" id="UP001519294"/>
    </source>
</evidence>
<evidence type="ECO:0000313" key="2">
    <source>
        <dbReference type="EMBL" id="MBP2257667.1"/>
    </source>
</evidence>
<dbReference type="Proteomes" id="UP001519294">
    <property type="component" value="Unassembled WGS sequence"/>
</dbReference>
<gene>
    <name evidence="2" type="ORF">J2Z81_001621</name>
</gene>
<accession>A0ABS4S844</accession>
<feature type="non-terminal residue" evidence="2">
    <location>
        <position position="1"/>
    </location>
</feature>
<sequence>FVFVVENIVSQGVNMTLFVYPFLLHNYMDLIGIIARPR</sequence>
<keyword evidence="1" id="KW-1133">Transmembrane helix</keyword>
<dbReference type="EMBL" id="JAGIKX010000011">
    <property type="protein sequence ID" value="MBP2257667.1"/>
    <property type="molecule type" value="Genomic_DNA"/>
</dbReference>
<evidence type="ECO:0000256" key="1">
    <source>
        <dbReference type="SAM" id="Phobius"/>
    </source>
</evidence>
<comment type="caution">
    <text evidence="2">The sequence shown here is derived from an EMBL/GenBank/DDBJ whole genome shotgun (WGS) entry which is preliminary data.</text>
</comment>
<feature type="transmembrane region" description="Helical" evidence="1">
    <location>
        <begin position="17"/>
        <end position="35"/>
    </location>
</feature>
<name>A0ABS4S844_9BACI</name>
<reference evidence="2 3" key="1">
    <citation type="submission" date="2021-03" db="EMBL/GenBank/DDBJ databases">
        <title>Genomic Encyclopedia of Type Strains, Phase IV (KMG-IV): sequencing the most valuable type-strain genomes for metagenomic binning, comparative biology and taxonomic classification.</title>
        <authorList>
            <person name="Goeker M."/>
        </authorList>
    </citation>
    <scope>NUCLEOTIDE SEQUENCE [LARGE SCALE GENOMIC DNA]</scope>
    <source>
        <strain evidence="2 3">DSM 25790</strain>
    </source>
</reference>